<proteinExistence type="predicted"/>
<dbReference type="SUPFAM" id="SSF159871">
    <property type="entry name" value="YdgH-like"/>
    <property type="match status" value="1"/>
</dbReference>
<gene>
    <name evidence="2" type="ORF">NCTC11466_02177</name>
</gene>
<dbReference type="EMBL" id="LR134201">
    <property type="protein sequence ID" value="VEB97462.1"/>
    <property type="molecule type" value="Genomic_DNA"/>
</dbReference>
<sequence length="96" mass="10454">MKYLLPALALTLLVSSPVFAAKQITREESSGYTKIGDLSLTQDGTPTVGHKDLSKEVNQKCAELGNVQPGDCFYRIVATAGDESNHKNINIEVFKK</sequence>
<feature type="signal peptide" evidence="1">
    <location>
        <begin position="1"/>
        <end position="20"/>
    </location>
</feature>
<keyword evidence="1" id="KW-0732">Signal</keyword>
<accession>A0A3S4ME45</accession>
<dbReference type="InterPro" id="IPR036275">
    <property type="entry name" value="YdgH-like_sf"/>
</dbReference>
<feature type="chain" id="PRO_5018567437" description="DUF1471 domain-containing protein" evidence="1">
    <location>
        <begin position="21"/>
        <end position="96"/>
    </location>
</feature>
<dbReference type="RefSeq" id="WP_126356196.1">
    <property type="nucleotide sequence ID" value="NZ_LR134201.1"/>
</dbReference>
<dbReference type="AlphaFoldDB" id="A0A3S4ME45"/>
<organism evidence="2 3">
    <name type="scientific">Cedecea lapagei</name>
    <dbReference type="NCBI Taxonomy" id="158823"/>
    <lineage>
        <taxon>Bacteria</taxon>
        <taxon>Pseudomonadati</taxon>
        <taxon>Pseudomonadota</taxon>
        <taxon>Gammaproteobacteria</taxon>
        <taxon>Enterobacterales</taxon>
        <taxon>Enterobacteriaceae</taxon>
        <taxon>Cedecea</taxon>
    </lineage>
</organism>
<evidence type="ECO:0000313" key="2">
    <source>
        <dbReference type="EMBL" id="VEB97462.1"/>
    </source>
</evidence>
<dbReference type="KEGG" id="clap:NCTC11466_02177"/>
<name>A0A3S4ME45_9ENTR</name>
<dbReference type="OrthoDB" id="6629161at2"/>
<evidence type="ECO:0008006" key="4">
    <source>
        <dbReference type="Google" id="ProtNLM"/>
    </source>
</evidence>
<evidence type="ECO:0000313" key="3">
    <source>
        <dbReference type="Proteomes" id="UP000274122"/>
    </source>
</evidence>
<keyword evidence="3" id="KW-1185">Reference proteome</keyword>
<protein>
    <recommendedName>
        <fullName evidence="4">DUF1471 domain-containing protein</fullName>
    </recommendedName>
</protein>
<reference evidence="2 3" key="1">
    <citation type="submission" date="2018-12" db="EMBL/GenBank/DDBJ databases">
        <authorList>
            <consortium name="Pathogen Informatics"/>
        </authorList>
    </citation>
    <scope>NUCLEOTIDE SEQUENCE [LARGE SCALE GENOMIC DNA]</scope>
    <source>
        <strain evidence="2 3">NCTC11466</strain>
    </source>
</reference>
<dbReference type="Proteomes" id="UP000274122">
    <property type="component" value="Chromosome"/>
</dbReference>
<evidence type="ECO:0000256" key="1">
    <source>
        <dbReference type="SAM" id="SignalP"/>
    </source>
</evidence>